<proteinExistence type="predicted"/>
<evidence type="ECO:0000313" key="1">
    <source>
        <dbReference type="EMBL" id="MDT2732444.1"/>
    </source>
</evidence>
<comment type="caution">
    <text evidence="1">The sequence shown here is derived from an EMBL/GenBank/DDBJ whole genome shotgun (WGS) entry which is preliminary data.</text>
</comment>
<dbReference type="Proteomes" id="UP001180515">
    <property type="component" value="Unassembled WGS sequence"/>
</dbReference>
<organism evidence="1 2">
    <name type="scientific">Streptococcus parauberis</name>
    <dbReference type="NCBI Taxonomy" id="1348"/>
    <lineage>
        <taxon>Bacteria</taxon>
        <taxon>Bacillati</taxon>
        <taxon>Bacillota</taxon>
        <taxon>Bacilli</taxon>
        <taxon>Lactobacillales</taxon>
        <taxon>Streptococcaceae</taxon>
        <taxon>Streptococcus</taxon>
    </lineage>
</organism>
<dbReference type="RefSeq" id="WP_003107373.1">
    <property type="nucleotide sequence ID" value="NZ_CBCPIC010000042.1"/>
</dbReference>
<protein>
    <submittedName>
        <fullName evidence="1">Uncharacterized protein</fullName>
    </submittedName>
</protein>
<dbReference type="EMBL" id="JARQAG010000017">
    <property type="protein sequence ID" value="MDT2732444.1"/>
    <property type="molecule type" value="Genomic_DNA"/>
</dbReference>
<dbReference type="AlphaFoldDB" id="A0AAE4HY53"/>
<name>A0AAE4HY53_9STRE</name>
<gene>
    <name evidence="1" type="ORF">P7G31_09440</name>
</gene>
<reference evidence="1" key="1">
    <citation type="submission" date="2023-03" db="EMBL/GenBank/DDBJ databases">
        <authorList>
            <person name="Shen W."/>
            <person name="Cai J."/>
        </authorList>
    </citation>
    <scope>NUCLEOTIDE SEQUENCE</scope>
    <source>
        <strain evidence="1">P82-2</strain>
    </source>
</reference>
<accession>A0AAE4HY53</accession>
<evidence type="ECO:0000313" key="2">
    <source>
        <dbReference type="Proteomes" id="UP001180515"/>
    </source>
</evidence>
<sequence length="110" mass="13201">MAGLINDNFKEEIMTELSWMMTALDDISSKYKIETYELTLIKYRVQPEEEQIINKFVTLNNRTIQTFAIQEIQKWMSNEFQVTFQKDWIMSDQLVQKLIDLKCQQLQIID</sequence>